<dbReference type="InterPro" id="IPR028091">
    <property type="entry name" value="FAM91_N_dom"/>
</dbReference>
<dbReference type="OrthoDB" id="275996at2759"/>
<comment type="similarity">
    <text evidence="1">Belongs to the FAM91 family.</text>
</comment>
<dbReference type="InterPro" id="IPR039199">
    <property type="entry name" value="FAM91"/>
</dbReference>
<accession>A0A8J1TNZ1</accession>
<sequence length="835" mass="93505">MNADIEAYIKQNYPWSKLPNSTKQSLGNSQREYERAVVNFSVKNQLRYKGNLVRHVRKDEKKYYEGLLQYSREHLMLYPFHLSDVIVKGLRTTPFAYYIGIMTDIMTQEKSYDSLPNFTAADCLRLMGIGRNQYIDLMNQCRSSKKFFRRKPVKDLLPAQPIENIFIDSWWIVHAGYITEEDIRLCMLIEKTVIDSVIDKGPRPAGTMDYKVVNSLYRKGLIYLEVPISDDDCIIVPPLEGFVMNRVLGDYFETLLYKIFVSIDEHTTVAELASVLQIDLQLVKNAVSMYCRLGFAKKKNLDTNVEDLHQSWKEIPNQNSKKPSQDQMLIDWSTTLELTPGTESSSEQETTTPDTQSLDGALESSTIGHSKRIAFLFDSTLTAFLMMGNLSPGLKSHAVTMFEVGKLSDESLESFISELDKVDSVAEGEAQRYFDHAITLRDTIKFLRFNKDLSVDGEGTGLGIDLLRCESLLGLDPATCSRVLNKNYSLLFSMAPLSNEVRPISSCTPQHIGPAIPEVNSMWFKMYAYHTTGSGPASLMLSKGTKLRRLPRMFHDYDRLLVTTWGHDPGVIPTSNILLTLNDALSHSAVLVQAHGWQSDGETIFVPFPINKQDKSGAYLTWNPPEHSAIQDLSNSLDLAHSCGFITLLRTGKSGENINPRTSNRSRSSDSQPKNGLKDHDSAKVLALEIDSVNDSTNERGGGAGDAPPSKQETPMNKADFSLDIGEETGLAKDSDQADWTLLDCSFGLPLFDSCVNKQVCERIAAHGLCRENSLEKLLQSSRTLSLNLLSFISEHQKGDVLEDNGHMPGESREVPLPANNLAFYKGELSVWDGH</sequence>
<evidence type="ECO:0000256" key="2">
    <source>
        <dbReference type="SAM" id="MobiDB-lite"/>
    </source>
</evidence>
<dbReference type="Proteomes" id="UP000749559">
    <property type="component" value="Unassembled WGS sequence"/>
</dbReference>
<feature type="region of interest" description="Disordered" evidence="2">
    <location>
        <begin position="339"/>
        <end position="362"/>
    </location>
</feature>
<feature type="compositionally biased region" description="Polar residues" evidence="2">
    <location>
        <begin position="654"/>
        <end position="674"/>
    </location>
</feature>
<dbReference type="Pfam" id="PF14647">
    <property type="entry name" value="FAM91_N"/>
    <property type="match status" value="1"/>
</dbReference>
<evidence type="ECO:0000256" key="1">
    <source>
        <dbReference type="ARBA" id="ARBA00010319"/>
    </source>
</evidence>
<organism evidence="3 4">
    <name type="scientific">Owenia fusiformis</name>
    <name type="common">Polychaete worm</name>
    <dbReference type="NCBI Taxonomy" id="6347"/>
    <lineage>
        <taxon>Eukaryota</taxon>
        <taxon>Metazoa</taxon>
        <taxon>Spiralia</taxon>
        <taxon>Lophotrochozoa</taxon>
        <taxon>Annelida</taxon>
        <taxon>Polychaeta</taxon>
        <taxon>Sedentaria</taxon>
        <taxon>Canalipalpata</taxon>
        <taxon>Sabellida</taxon>
        <taxon>Oweniida</taxon>
        <taxon>Oweniidae</taxon>
        <taxon>Owenia</taxon>
    </lineage>
</organism>
<dbReference type="InterPro" id="IPR028097">
    <property type="entry name" value="FAM91_C_dom"/>
</dbReference>
<keyword evidence="4" id="KW-1185">Reference proteome</keyword>
<evidence type="ECO:0000313" key="3">
    <source>
        <dbReference type="EMBL" id="CAH1774455.1"/>
    </source>
</evidence>
<protein>
    <submittedName>
        <fullName evidence="3">Uncharacterized protein</fullName>
    </submittedName>
</protein>
<proteinExistence type="inferred from homology"/>
<evidence type="ECO:0000313" key="4">
    <source>
        <dbReference type="Proteomes" id="UP000749559"/>
    </source>
</evidence>
<dbReference type="Pfam" id="PF14648">
    <property type="entry name" value="FAM91_C"/>
    <property type="match status" value="1"/>
</dbReference>
<feature type="compositionally biased region" description="Low complexity" evidence="2">
    <location>
        <begin position="339"/>
        <end position="357"/>
    </location>
</feature>
<feature type="region of interest" description="Disordered" evidence="2">
    <location>
        <begin position="694"/>
        <end position="717"/>
    </location>
</feature>
<dbReference type="EMBL" id="CAIIXF020000001">
    <property type="protein sequence ID" value="CAH1774455.1"/>
    <property type="molecule type" value="Genomic_DNA"/>
</dbReference>
<dbReference type="AlphaFoldDB" id="A0A8J1TNZ1"/>
<name>A0A8J1TNZ1_OWEFU</name>
<gene>
    <name evidence="3" type="ORF">OFUS_LOCUS1912</name>
</gene>
<feature type="region of interest" description="Disordered" evidence="2">
    <location>
        <begin position="654"/>
        <end position="681"/>
    </location>
</feature>
<reference evidence="3" key="1">
    <citation type="submission" date="2022-03" db="EMBL/GenBank/DDBJ databases">
        <authorList>
            <person name="Martin C."/>
        </authorList>
    </citation>
    <scope>NUCLEOTIDE SEQUENCE</scope>
</reference>
<dbReference type="PANTHER" id="PTHR28441:SF2">
    <property type="entry name" value="PROTEIN FAM91A1"/>
    <property type="match status" value="1"/>
</dbReference>
<dbReference type="PANTHER" id="PTHR28441">
    <property type="entry name" value="PROTEIN FAM91A1"/>
    <property type="match status" value="1"/>
</dbReference>
<comment type="caution">
    <text evidence="3">The sequence shown here is derived from an EMBL/GenBank/DDBJ whole genome shotgun (WGS) entry which is preliminary data.</text>
</comment>